<reference evidence="1 2" key="1">
    <citation type="submission" date="2020-08" db="EMBL/GenBank/DDBJ databases">
        <title>Genomic Encyclopedia of Type Strains, Phase IV (KMG-V): Genome sequencing to study the core and pangenomes of soil and plant-associated prokaryotes.</title>
        <authorList>
            <person name="Whitman W."/>
        </authorList>
    </citation>
    <scope>NUCLEOTIDE SEQUENCE [LARGE SCALE GENOMIC DNA]</scope>
    <source>
        <strain evidence="1 2">JPY158</strain>
    </source>
</reference>
<dbReference type="AlphaFoldDB" id="A0A6I1Q9S6"/>
<proteinExistence type="predicted"/>
<accession>A0A6I1Q9S6</accession>
<evidence type="ECO:0000313" key="2">
    <source>
        <dbReference type="Proteomes" id="UP000592780"/>
    </source>
</evidence>
<dbReference type="Proteomes" id="UP000592780">
    <property type="component" value="Unassembled WGS sequence"/>
</dbReference>
<sequence>MKNMKRVLCGGLLSIALMGVAAQATEVPIQMYSIPSPADPFDTSTYYCGPSGENGHGSHAAEQSDWSLSFA</sequence>
<dbReference type="EMBL" id="JACHDD010000020">
    <property type="protein sequence ID" value="MBB5429161.1"/>
    <property type="molecule type" value="Genomic_DNA"/>
</dbReference>
<comment type="caution">
    <text evidence="1">The sequence shown here is derived from an EMBL/GenBank/DDBJ whole genome shotgun (WGS) entry which is preliminary data.</text>
</comment>
<keyword evidence="2" id="KW-1185">Reference proteome</keyword>
<protein>
    <submittedName>
        <fullName evidence="1">Uncharacterized protein</fullName>
    </submittedName>
</protein>
<gene>
    <name evidence="1" type="ORF">HDG40_007358</name>
</gene>
<evidence type="ECO:0000313" key="1">
    <source>
        <dbReference type="EMBL" id="MBB5429161.1"/>
    </source>
</evidence>
<name>A0A6I1Q9S6_PARAM</name>
<organism evidence="1 2">
    <name type="scientific">Paraburkholderia atlantica</name>
    <dbReference type="NCBI Taxonomy" id="2654982"/>
    <lineage>
        <taxon>Bacteria</taxon>
        <taxon>Pseudomonadati</taxon>
        <taxon>Pseudomonadota</taxon>
        <taxon>Betaproteobacteria</taxon>
        <taxon>Burkholderiales</taxon>
        <taxon>Burkholderiaceae</taxon>
        <taxon>Paraburkholderia</taxon>
    </lineage>
</organism>